<accession>A0A342Y121</accession>
<evidence type="ECO:0000313" key="2">
    <source>
        <dbReference type="EMBL" id="AOR08473.1"/>
    </source>
</evidence>
<keyword evidence="1" id="KW-1133">Transmembrane helix</keyword>
<geneLocation type="mitochondrion" evidence="2"/>
<protein>
    <submittedName>
        <fullName evidence="2">ATP synthase F0 subunit 8</fullName>
    </submittedName>
</protein>
<reference evidence="2" key="1">
    <citation type="journal article" date="2016" name="Mitochondrial DNA Part B Resour">
        <title>The complete mitochondrial genome of Histiostoma blomquisti (Acari: Histiostomatidae).</title>
        <authorList>
            <person name="Lee C.-C."/>
            <person name="Wang J."/>
        </authorList>
    </citation>
    <scope>NUCLEOTIDE SEQUENCE</scope>
</reference>
<dbReference type="EMBL" id="KX452726">
    <property type="protein sequence ID" value="AOR08473.1"/>
    <property type="molecule type" value="Genomic_DNA"/>
</dbReference>
<dbReference type="CTD" id="4509"/>
<organism evidence="2">
    <name type="scientific">Histiostoma blomquisti</name>
    <dbReference type="NCBI Taxonomy" id="1902798"/>
    <lineage>
        <taxon>Eukaryota</taxon>
        <taxon>Metazoa</taxon>
        <taxon>Ecdysozoa</taxon>
        <taxon>Arthropoda</taxon>
        <taxon>Chelicerata</taxon>
        <taxon>Arachnida</taxon>
        <taxon>Acari</taxon>
        <taxon>Acariformes</taxon>
        <taxon>Sarcoptiformes</taxon>
        <taxon>Astigmata</taxon>
        <taxon>Histiostomatoidea</taxon>
        <taxon>Histiostomatidae</taxon>
        <taxon>Histiostoma</taxon>
    </lineage>
</organism>
<proteinExistence type="predicted"/>
<keyword evidence="1" id="KW-0472">Membrane</keyword>
<feature type="transmembrane region" description="Helical" evidence="1">
    <location>
        <begin position="6"/>
        <end position="28"/>
    </location>
</feature>
<gene>
    <name evidence="2" type="primary">ATP8</name>
</gene>
<dbReference type="AlphaFoldDB" id="A0A342Y121"/>
<sequence>MLPQMMPLPWMLIFFFLFFSFYSFLLYFSSIFGHHSSLLIEVKTTIVNIIW</sequence>
<dbReference type="GeneID" id="29289583"/>
<name>A0A342Y121_9ACAR</name>
<keyword evidence="2" id="KW-0496">Mitochondrion</keyword>
<dbReference type="RefSeq" id="YP_009306841.1">
    <property type="nucleotide sequence ID" value="NC_031377.1"/>
</dbReference>
<evidence type="ECO:0000256" key="1">
    <source>
        <dbReference type="SAM" id="Phobius"/>
    </source>
</evidence>
<keyword evidence="1" id="KW-0812">Transmembrane</keyword>